<dbReference type="RefSeq" id="WP_132083753.1">
    <property type="nucleotide sequence ID" value="NZ_SLUI01000027.1"/>
</dbReference>
<reference evidence="2 3" key="1">
    <citation type="submission" date="2019-03" db="EMBL/GenBank/DDBJ databases">
        <title>Genomic Encyclopedia of Type Strains, Phase IV (KMG-IV): sequencing the most valuable type-strain genomes for metagenomic binning, comparative biology and taxonomic classification.</title>
        <authorList>
            <person name="Goeker M."/>
        </authorList>
    </citation>
    <scope>NUCLEOTIDE SEQUENCE [LARGE SCALE GENOMIC DNA]</scope>
    <source>
        <strain evidence="2 3">DSM 15969</strain>
    </source>
</reference>
<evidence type="ECO:0000259" key="1">
    <source>
        <dbReference type="Pfam" id="PF07872"/>
    </source>
</evidence>
<gene>
    <name evidence="2" type="ORF">EV210_12720</name>
</gene>
<proteinExistence type="predicted"/>
<evidence type="ECO:0000313" key="2">
    <source>
        <dbReference type="EMBL" id="TCL31768.1"/>
    </source>
</evidence>
<accession>A0A4R1PKU2</accession>
<dbReference type="EMBL" id="SLUI01000027">
    <property type="protein sequence ID" value="TCL31768.1"/>
    <property type="molecule type" value="Genomic_DNA"/>
</dbReference>
<dbReference type="Proteomes" id="UP000295063">
    <property type="component" value="Unassembled WGS sequence"/>
</dbReference>
<dbReference type="OrthoDB" id="1954703at2"/>
<dbReference type="AlphaFoldDB" id="A0A4R1PKU2"/>
<feature type="domain" description="DUF1659" evidence="1">
    <location>
        <begin position="2"/>
        <end position="72"/>
    </location>
</feature>
<dbReference type="InterPro" id="IPR012454">
    <property type="entry name" value="DUF1659"/>
</dbReference>
<keyword evidence="3" id="KW-1185">Reference proteome</keyword>
<dbReference type="Pfam" id="PF07872">
    <property type="entry name" value="DUF1659"/>
    <property type="match status" value="1"/>
</dbReference>
<name>A0A4R1PKU2_9FIRM</name>
<comment type="caution">
    <text evidence="2">The sequence shown here is derived from an EMBL/GenBank/DDBJ whole genome shotgun (WGS) entry which is preliminary data.</text>
</comment>
<evidence type="ECO:0000313" key="3">
    <source>
        <dbReference type="Proteomes" id="UP000295063"/>
    </source>
</evidence>
<sequence>MAVTNIPQGTTLALKLQKGVSGTGSPVYATRNYACKAAAADQDLYDVALGLVSLQLYPVTDIARVNTSVLVNM</sequence>
<organism evidence="2 3">
    <name type="scientific">Anaerospora hongkongensis</name>
    <dbReference type="NCBI Taxonomy" id="244830"/>
    <lineage>
        <taxon>Bacteria</taxon>
        <taxon>Bacillati</taxon>
        <taxon>Bacillota</taxon>
        <taxon>Negativicutes</taxon>
        <taxon>Selenomonadales</taxon>
        <taxon>Sporomusaceae</taxon>
        <taxon>Anaerospora</taxon>
    </lineage>
</organism>
<protein>
    <submittedName>
        <fullName evidence="2">Uncharacterized protein DUF1659</fullName>
    </submittedName>
</protein>